<evidence type="ECO:0000313" key="4">
    <source>
        <dbReference type="Proteomes" id="UP000008065"/>
    </source>
</evidence>
<evidence type="ECO:0000256" key="2">
    <source>
        <dbReference type="SAM" id="MobiDB-lite"/>
    </source>
</evidence>
<sequence length="182" mass="20372">MSLHAMKGQKNAMSILKDMKDNKVGRTKRRRHKTALQKLLDDTKEAWEKKLDASDRRMNDTAAEMLALKRKLQEQRRAHAELVKEHEKAETKQELLARLASVGNATTTAGDDGDKAAAAASKTRKGGTIKDSGLGSSIDSIAEETVNKRIIYKLGVLNLHPPLKLNSDSEIRWKDIPTMFHF</sequence>
<protein>
    <submittedName>
        <fullName evidence="3">Uncharacterized protein</fullName>
    </submittedName>
</protein>
<organism evidence="3 4">
    <name type="scientific">Neurospora tetrasperma (strain FGSC 2508 / ATCC MYA-4615 / P0657)</name>
    <dbReference type="NCBI Taxonomy" id="510951"/>
    <lineage>
        <taxon>Eukaryota</taxon>
        <taxon>Fungi</taxon>
        <taxon>Dikarya</taxon>
        <taxon>Ascomycota</taxon>
        <taxon>Pezizomycotina</taxon>
        <taxon>Sordariomycetes</taxon>
        <taxon>Sordariomycetidae</taxon>
        <taxon>Sordariales</taxon>
        <taxon>Sordariaceae</taxon>
        <taxon>Neurospora</taxon>
    </lineage>
</organism>
<reference evidence="4" key="1">
    <citation type="journal article" date="2011" name="Genetics">
        <title>Massive changes in genome architecture accompany the transition to self-fertility in the filamentous fungus Neurospora tetrasperma.</title>
        <authorList>
            <person name="Ellison C.E."/>
            <person name="Stajich J.E."/>
            <person name="Jacobson D.J."/>
            <person name="Natvig D.O."/>
            <person name="Lapidus A."/>
            <person name="Foster B."/>
            <person name="Aerts A."/>
            <person name="Riley R."/>
            <person name="Lindquist E.A."/>
            <person name="Grigoriev I.V."/>
            <person name="Taylor J.W."/>
        </authorList>
    </citation>
    <scope>NUCLEOTIDE SEQUENCE [LARGE SCALE GENOMIC DNA]</scope>
    <source>
        <strain evidence="4">FGSC 2508 / P0657</strain>
    </source>
</reference>
<name>F8MPR7_NEUT8</name>
<feature type="region of interest" description="Disordered" evidence="2">
    <location>
        <begin position="106"/>
        <end position="134"/>
    </location>
</feature>
<proteinExistence type="predicted"/>
<dbReference type="VEuPathDB" id="FungiDB:NEUTE1DRAFT_117607"/>
<dbReference type="RefSeq" id="XP_009852682.1">
    <property type="nucleotide sequence ID" value="XM_009854380.1"/>
</dbReference>
<dbReference type="EMBL" id="GL891305">
    <property type="protein sequence ID" value="EGO57172.1"/>
    <property type="molecule type" value="Genomic_DNA"/>
</dbReference>
<evidence type="ECO:0000313" key="3">
    <source>
        <dbReference type="EMBL" id="EGO57172.1"/>
    </source>
</evidence>
<evidence type="ECO:0000256" key="1">
    <source>
        <dbReference type="SAM" id="Coils"/>
    </source>
</evidence>
<accession>F8MPR7</accession>
<dbReference type="HOGENOM" id="CLU_1482397_0_0_1"/>
<keyword evidence="1" id="KW-0175">Coiled coil</keyword>
<feature type="coiled-coil region" evidence="1">
    <location>
        <begin position="44"/>
        <end position="92"/>
    </location>
</feature>
<dbReference type="AlphaFoldDB" id="F8MPR7"/>
<gene>
    <name evidence="3" type="ORF">NEUTE1DRAFT_117607</name>
</gene>
<feature type="compositionally biased region" description="Low complexity" evidence="2">
    <location>
        <begin position="106"/>
        <end position="121"/>
    </location>
</feature>
<dbReference type="OrthoDB" id="10599891at2759"/>
<keyword evidence="4" id="KW-1185">Reference proteome</keyword>
<dbReference type="KEGG" id="nte:NEUTE1DRAFT117607"/>
<dbReference type="Proteomes" id="UP000008065">
    <property type="component" value="Unassembled WGS sequence"/>
</dbReference>
<dbReference type="GeneID" id="20823334"/>